<name>A0A8P4KJW2_DICLA</name>
<dbReference type="Gene3D" id="2.60.40.60">
    <property type="entry name" value="Cadherins"/>
    <property type="match status" value="3"/>
</dbReference>
<keyword evidence="2" id="KW-1003">Cell membrane</keyword>
<proteinExistence type="predicted"/>
<feature type="domain" description="Cadherin" evidence="12">
    <location>
        <begin position="98"/>
        <end position="202"/>
    </location>
</feature>
<organism evidence="13 14">
    <name type="scientific">Dicentrarchus labrax</name>
    <name type="common">European seabass</name>
    <name type="synonym">Morone labrax</name>
    <dbReference type="NCBI Taxonomy" id="13489"/>
    <lineage>
        <taxon>Eukaryota</taxon>
        <taxon>Metazoa</taxon>
        <taxon>Chordata</taxon>
        <taxon>Craniata</taxon>
        <taxon>Vertebrata</taxon>
        <taxon>Euteleostomi</taxon>
        <taxon>Actinopterygii</taxon>
        <taxon>Neopterygii</taxon>
        <taxon>Teleostei</taxon>
        <taxon>Neoteleostei</taxon>
        <taxon>Acanthomorphata</taxon>
        <taxon>Eupercaria</taxon>
        <taxon>Moronidae</taxon>
        <taxon>Dicentrarchus</taxon>
    </lineage>
</organism>
<dbReference type="PANTHER" id="PTHR24028">
    <property type="entry name" value="CADHERIN-87A"/>
    <property type="match status" value="1"/>
</dbReference>
<keyword evidence="4" id="KW-0732">Signal</keyword>
<keyword evidence="5" id="KW-0677">Repeat</keyword>
<dbReference type="GeneTree" id="ENSGT00940000166432"/>
<dbReference type="PROSITE" id="PS50268">
    <property type="entry name" value="CADHERIN_2"/>
    <property type="match status" value="2"/>
</dbReference>
<dbReference type="FunFam" id="2.60.40.60:FF:000002">
    <property type="entry name" value="Protocadherin alpha 2"/>
    <property type="match status" value="1"/>
</dbReference>
<dbReference type="AlphaFoldDB" id="A0A8P4KJW2"/>
<dbReference type="PRINTS" id="PR00205">
    <property type="entry name" value="CADHERIN"/>
</dbReference>
<dbReference type="GO" id="GO:0009653">
    <property type="term" value="P:anatomical structure morphogenesis"/>
    <property type="evidence" value="ECO:0007669"/>
    <property type="project" value="UniProtKB-ARBA"/>
</dbReference>
<keyword evidence="14" id="KW-1185">Reference proteome</keyword>
<dbReference type="GO" id="GO:0007156">
    <property type="term" value="P:homophilic cell adhesion via plasma membrane adhesion molecules"/>
    <property type="evidence" value="ECO:0007669"/>
    <property type="project" value="InterPro"/>
</dbReference>
<reference evidence="13" key="1">
    <citation type="submission" date="2025-08" db="UniProtKB">
        <authorList>
            <consortium name="Ensembl"/>
        </authorList>
    </citation>
    <scope>IDENTIFICATION</scope>
</reference>
<dbReference type="InterPro" id="IPR020894">
    <property type="entry name" value="Cadherin_CS"/>
</dbReference>
<evidence type="ECO:0000313" key="14">
    <source>
        <dbReference type="Proteomes" id="UP000694389"/>
    </source>
</evidence>
<evidence type="ECO:0000256" key="4">
    <source>
        <dbReference type="ARBA" id="ARBA00022729"/>
    </source>
</evidence>
<keyword evidence="8" id="KW-1133">Transmembrane helix</keyword>
<evidence type="ECO:0000256" key="11">
    <source>
        <dbReference type="PROSITE-ProRule" id="PRU00043"/>
    </source>
</evidence>
<evidence type="ECO:0000256" key="10">
    <source>
        <dbReference type="ARBA" id="ARBA00023180"/>
    </source>
</evidence>
<feature type="domain" description="Cadherin" evidence="12">
    <location>
        <begin position="12"/>
        <end position="97"/>
    </location>
</feature>
<dbReference type="Pfam" id="PF00028">
    <property type="entry name" value="Cadherin"/>
    <property type="match status" value="2"/>
</dbReference>
<keyword evidence="10" id="KW-0325">Glycoprotein</keyword>
<evidence type="ECO:0000256" key="9">
    <source>
        <dbReference type="ARBA" id="ARBA00023136"/>
    </source>
</evidence>
<dbReference type="InterPro" id="IPR002126">
    <property type="entry name" value="Cadherin-like_dom"/>
</dbReference>
<dbReference type="InterPro" id="IPR015919">
    <property type="entry name" value="Cadherin-like_sf"/>
</dbReference>
<evidence type="ECO:0000256" key="7">
    <source>
        <dbReference type="ARBA" id="ARBA00022889"/>
    </source>
</evidence>
<accession>A0A8P4KJW2</accession>
<evidence type="ECO:0000313" key="13">
    <source>
        <dbReference type="Ensembl" id="ENSDLAP00005071529.1"/>
    </source>
</evidence>
<dbReference type="Proteomes" id="UP000694389">
    <property type="component" value="Unassembled WGS sequence"/>
</dbReference>
<evidence type="ECO:0000256" key="1">
    <source>
        <dbReference type="ARBA" id="ARBA00004251"/>
    </source>
</evidence>
<dbReference type="FunFam" id="2.60.40.60:FF:000007">
    <property type="entry name" value="Protocadherin alpha 2"/>
    <property type="match status" value="1"/>
</dbReference>
<dbReference type="GO" id="GO:0005509">
    <property type="term" value="F:calcium ion binding"/>
    <property type="evidence" value="ECO:0007669"/>
    <property type="project" value="UniProtKB-UniRule"/>
</dbReference>
<keyword evidence="3" id="KW-0812">Transmembrane</keyword>
<dbReference type="Ensembl" id="ENSDLAT00005072171.1">
    <property type="protein sequence ID" value="ENSDLAP00005071529.1"/>
    <property type="gene ID" value="ENSDLAG00005026638.1"/>
</dbReference>
<keyword evidence="9" id="KW-0472">Membrane</keyword>
<dbReference type="PANTHER" id="PTHR24028:SF114">
    <property type="entry name" value="PCDH2G3 PROTEIN-RELATED"/>
    <property type="match status" value="1"/>
</dbReference>
<dbReference type="PROSITE" id="PS00232">
    <property type="entry name" value="CADHERIN_1"/>
    <property type="match status" value="2"/>
</dbReference>
<dbReference type="GO" id="GO:0005886">
    <property type="term" value="C:plasma membrane"/>
    <property type="evidence" value="ECO:0007669"/>
    <property type="project" value="UniProtKB-SubCell"/>
</dbReference>
<evidence type="ECO:0000256" key="3">
    <source>
        <dbReference type="ARBA" id="ARBA00022692"/>
    </source>
</evidence>
<dbReference type="InterPro" id="IPR050174">
    <property type="entry name" value="Protocadherin/Cadherin-CA"/>
</dbReference>
<dbReference type="SUPFAM" id="SSF49313">
    <property type="entry name" value="Cadherin-like"/>
    <property type="match status" value="3"/>
</dbReference>
<keyword evidence="6 11" id="KW-0106">Calcium</keyword>
<protein>
    <recommendedName>
        <fullName evidence="12">Cadherin domain-containing protein</fullName>
    </recommendedName>
</protein>
<evidence type="ECO:0000259" key="12">
    <source>
        <dbReference type="PROSITE" id="PS50268"/>
    </source>
</evidence>
<evidence type="ECO:0000256" key="5">
    <source>
        <dbReference type="ARBA" id="ARBA00022737"/>
    </source>
</evidence>
<evidence type="ECO:0000256" key="2">
    <source>
        <dbReference type="ARBA" id="ARBA00022475"/>
    </source>
</evidence>
<dbReference type="CDD" id="cd11304">
    <property type="entry name" value="Cadherin_repeat"/>
    <property type="match status" value="3"/>
</dbReference>
<comment type="subcellular location">
    <subcellularLocation>
        <location evidence="1">Cell membrane</location>
        <topology evidence="1">Single-pass type I membrane protein</topology>
    </subcellularLocation>
</comment>
<sequence length="243" mass="25914">GYLVGSISSDEAHDADIGQNAIQGYSIEANENFSLNVIAKSGGGKYSELVLEKELDREKQQELTIVLVATDGGTPQRSGTAVIHVTVLDANDNAPVFSQAIYKASLPENSPLDTVVVTVSATDADEGVNGEVTYEFDHISDESNNVFSLDQTTGEVKVSGSIDYEELSSYEMEITAKDGLGLVSSSTLIIDITDVNDNAPLTFIKSLTNPIPENVSPGTEVGIINVQDRDSETNGQVRFPIVI</sequence>
<reference evidence="13" key="2">
    <citation type="submission" date="2025-09" db="UniProtKB">
        <authorList>
            <consortium name="Ensembl"/>
        </authorList>
    </citation>
    <scope>IDENTIFICATION</scope>
</reference>
<evidence type="ECO:0000256" key="6">
    <source>
        <dbReference type="ARBA" id="ARBA00022837"/>
    </source>
</evidence>
<evidence type="ECO:0000256" key="8">
    <source>
        <dbReference type="ARBA" id="ARBA00022989"/>
    </source>
</evidence>
<keyword evidence="7" id="KW-0130">Cell adhesion</keyword>
<dbReference type="SMART" id="SM00112">
    <property type="entry name" value="CA"/>
    <property type="match status" value="2"/>
</dbReference>